<evidence type="ECO:0000313" key="1">
    <source>
        <dbReference type="EMBL" id="QVI21059.1"/>
    </source>
</evidence>
<organism evidence="1 2">
    <name type="scientific">Nocardia tengchongensis</name>
    <dbReference type="NCBI Taxonomy" id="2055889"/>
    <lineage>
        <taxon>Bacteria</taxon>
        <taxon>Bacillati</taxon>
        <taxon>Actinomycetota</taxon>
        <taxon>Actinomycetes</taxon>
        <taxon>Mycobacteriales</taxon>
        <taxon>Nocardiaceae</taxon>
        <taxon>Nocardia</taxon>
    </lineage>
</organism>
<evidence type="ECO:0000313" key="2">
    <source>
        <dbReference type="Proteomes" id="UP000683310"/>
    </source>
</evidence>
<sequence length="96" mass="10065">MRADLQLLLGGRHELGVIELAHLGGQRLGLGEQGPRFGIAGIGSMQHRRVVGQHGIGLADVFGVGLADVFDCHSLAFFDYGTRRTAPLSAEVASAA</sequence>
<reference evidence="1 2" key="1">
    <citation type="submission" date="2021-04" db="EMBL/GenBank/DDBJ databases">
        <title>Nocardia tengchongensis.</title>
        <authorList>
            <person name="Zhuang k."/>
            <person name="Ran Y."/>
            <person name="Li W."/>
        </authorList>
    </citation>
    <scope>NUCLEOTIDE SEQUENCE [LARGE SCALE GENOMIC DNA]</scope>
    <source>
        <strain evidence="1 2">CFH S0057</strain>
    </source>
</reference>
<protein>
    <submittedName>
        <fullName evidence="1">Uncharacterized protein</fullName>
    </submittedName>
</protein>
<accession>A0ABX8CNA4</accession>
<proteinExistence type="predicted"/>
<name>A0ABX8CNA4_9NOCA</name>
<gene>
    <name evidence="1" type="ORF">KHQ06_34285</name>
</gene>
<dbReference type="EMBL" id="CP074371">
    <property type="protein sequence ID" value="QVI21059.1"/>
    <property type="molecule type" value="Genomic_DNA"/>
</dbReference>
<dbReference type="Proteomes" id="UP000683310">
    <property type="component" value="Chromosome"/>
</dbReference>
<keyword evidence="2" id="KW-1185">Reference proteome</keyword>